<name>A0A9Q0NDC9_9DIPT</name>
<keyword evidence="3 4" id="KW-0808">Transferase</keyword>
<dbReference type="EMBL" id="WJQU01000001">
    <property type="protein sequence ID" value="KAJ6648179.1"/>
    <property type="molecule type" value="Genomic_DNA"/>
</dbReference>
<reference evidence="6" key="1">
    <citation type="submission" date="2022-07" db="EMBL/GenBank/DDBJ databases">
        <authorList>
            <person name="Trinca V."/>
            <person name="Uliana J.V.C."/>
            <person name="Torres T.T."/>
            <person name="Ward R.J."/>
            <person name="Monesi N."/>
        </authorList>
    </citation>
    <scope>NUCLEOTIDE SEQUENCE</scope>
    <source>
        <strain evidence="6">HSMRA1968</strain>
        <tissue evidence="6">Whole embryos</tissue>
    </source>
</reference>
<keyword evidence="5" id="KW-0812">Transmembrane</keyword>
<dbReference type="SUPFAM" id="SSF53756">
    <property type="entry name" value="UDP-Glycosyltransferase/glycogen phosphorylase"/>
    <property type="match status" value="1"/>
</dbReference>
<dbReference type="PANTHER" id="PTHR48043">
    <property type="entry name" value="EG:EG0003.4 PROTEIN-RELATED"/>
    <property type="match status" value="1"/>
</dbReference>
<dbReference type="InterPro" id="IPR035595">
    <property type="entry name" value="UDP_glycos_trans_CS"/>
</dbReference>
<keyword evidence="5" id="KW-1133">Transmembrane helix</keyword>
<protein>
    <submittedName>
        <fullName evidence="6">UDP-glycosyltransferase UGT5</fullName>
    </submittedName>
</protein>
<dbReference type="InterPro" id="IPR002213">
    <property type="entry name" value="UDP_glucos_trans"/>
</dbReference>
<evidence type="ECO:0000313" key="6">
    <source>
        <dbReference type="EMBL" id="KAJ6648179.1"/>
    </source>
</evidence>
<evidence type="ECO:0000256" key="3">
    <source>
        <dbReference type="ARBA" id="ARBA00022679"/>
    </source>
</evidence>
<evidence type="ECO:0000313" key="7">
    <source>
        <dbReference type="Proteomes" id="UP001151699"/>
    </source>
</evidence>
<dbReference type="Gene3D" id="3.40.50.2000">
    <property type="entry name" value="Glycogen Phosphorylase B"/>
    <property type="match status" value="1"/>
</dbReference>
<evidence type="ECO:0000256" key="5">
    <source>
        <dbReference type="SAM" id="Phobius"/>
    </source>
</evidence>
<keyword evidence="7" id="KW-1185">Reference proteome</keyword>
<dbReference type="PROSITE" id="PS00375">
    <property type="entry name" value="UDPGT"/>
    <property type="match status" value="1"/>
</dbReference>
<comment type="caution">
    <text evidence="6">The sequence shown here is derived from an EMBL/GenBank/DDBJ whole genome shotgun (WGS) entry which is preliminary data.</text>
</comment>
<accession>A0A9Q0NDC9</accession>
<dbReference type="InterPro" id="IPR050271">
    <property type="entry name" value="UDP-glycosyltransferase"/>
</dbReference>
<dbReference type="PANTHER" id="PTHR48043:SF114">
    <property type="entry name" value="IP04436P-RELATED"/>
    <property type="match status" value="1"/>
</dbReference>
<dbReference type="FunFam" id="3.40.50.2000:FF:000050">
    <property type="entry name" value="UDP-glucuronosyltransferase"/>
    <property type="match status" value="1"/>
</dbReference>
<proteinExistence type="inferred from homology"/>
<keyword evidence="5" id="KW-0472">Membrane</keyword>
<dbReference type="CDD" id="cd03784">
    <property type="entry name" value="GT1_Gtf-like"/>
    <property type="match status" value="1"/>
</dbReference>
<sequence>MHICDKMEFQVIVGILVMTTIIPELSGLRVLGLFPHPGASHFHFFHPIMLGLAEAGHNVTVVSHFPDKNAPSNYKDLVIGGQDSLTNSVDLAWFANRFSFGHFLEFFLLHEWGRQSCETAVNSAAMDKLLKIKEKFDVIIVEQFNSDCMVGVAWKLKAPIIGLSSSAIMPYYYNRFGLAHSPSHVPVLFLGYSDKMTFSQRLSNWIAAHTFPLLRRFFMDRTDNIILKQKFGNDMPSVTEISTKISLLLVNTHYSLSGPRSLSPKIIEVGGVHIKEPKPIDEKLKSILNSSEHGVIYVSWGSMIRAETLPEEKREGLLNAFGSFKQTVLWKWENDTLANQPDNVHVYKWMPQREILCHPKVRVFITHGGLLGSSEAAYCGVPVVATPMYGDQFLNSAAFVDRGMGKVVKYEEISKETMEEAIKFALDPQTQENAKKVSYSYRNRPKPALETAVWWVEHVAATGGAPLTNCHSTFMTWYEYHLLDVYGVVAVCLITCVASWVWVIKRICGRSKPSTKNNKSTSDILSAHLYKYKNVLYIAFDE</sequence>
<organism evidence="6 7">
    <name type="scientific">Pseudolycoriella hygida</name>
    <dbReference type="NCBI Taxonomy" id="35572"/>
    <lineage>
        <taxon>Eukaryota</taxon>
        <taxon>Metazoa</taxon>
        <taxon>Ecdysozoa</taxon>
        <taxon>Arthropoda</taxon>
        <taxon>Hexapoda</taxon>
        <taxon>Insecta</taxon>
        <taxon>Pterygota</taxon>
        <taxon>Neoptera</taxon>
        <taxon>Endopterygota</taxon>
        <taxon>Diptera</taxon>
        <taxon>Nematocera</taxon>
        <taxon>Sciaroidea</taxon>
        <taxon>Sciaridae</taxon>
        <taxon>Pseudolycoriella</taxon>
    </lineage>
</organism>
<dbReference type="FunFam" id="3.40.50.2000:FF:000144">
    <property type="entry name" value="UDP-glucuronosyltransferase"/>
    <property type="match status" value="1"/>
</dbReference>
<gene>
    <name evidence="6" type="primary">UGT5_0</name>
    <name evidence="6" type="ORF">Bhyg_03405</name>
</gene>
<dbReference type="GO" id="GO:0008194">
    <property type="term" value="F:UDP-glycosyltransferase activity"/>
    <property type="evidence" value="ECO:0007669"/>
    <property type="project" value="InterPro"/>
</dbReference>
<feature type="non-terminal residue" evidence="6">
    <location>
        <position position="1"/>
    </location>
</feature>
<dbReference type="AlphaFoldDB" id="A0A9Q0NDC9"/>
<evidence type="ECO:0000256" key="4">
    <source>
        <dbReference type="RuleBase" id="RU003718"/>
    </source>
</evidence>
<comment type="similarity">
    <text evidence="1 4">Belongs to the UDP-glycosyltransferase family.</text>
</comment>
<evidence type="ECO:0000256" key="2">
    <source>
        <dbReference type="ARBA" id="ARBA00022676"/>
    </source>
</evidence>
<feature type="transmembrane region" description="Helical" evidence="5">
    <location>
        <begin position="485"/>
        <end position="504"/>
    </location>
</feature>
<dbReference type="OrthoDB" id="5835829at2759"/>
<evidence type="ECO:0000256" key="1">
    <source>
        <dbReference type="ARBA" id="ARBA00009995"/>
    </source>
</evidence>
<dbReference type="Pfam" id="PF00201">
    <property type="entry name" value="UDPGT"/>
    <property type="match status" value="1"/>
</dbReference>
<keyword evidence="2 4" id="KW-0328">Glycosyltransferase</keyword>
<dbReference type="Proteomes" id="UP001151699">
    <property type="component" value="Chromosome A"/>
</dbReference>